<feature type="domain" description="HTH asnC-type" evidence="4">
    <location>
        <begin position="2"/>
        <end position="63"/>
    </location>
</feature>
<protein>
    <submittedName>
        <fullName evidence="5">Lrp/AsnC family transcriptional regulator</fullName>
    </submittedName>
</protein>
<dbReference type="InterPro" id="IPR036388">
    <property type="entry name" value="WH-like_DNA-bd_sf"/>
</dbReference>
<name>A0A317E9G0_9PROT</name>
<keyword evidence="1" id="KW-0805">Transcription regulation</keyword>
<comment type="caution">
    <text evidence="5">The sequence shown here is derived from an EMBL/GenBank/DDBJ whole genome shotgun (WGS) entry which is preliminary data.</text>
</comment>
<evidence type="ECO:0000256" key="2">
    <source>
        <dbReference type="ARBA" id="ARBA00023125"/>
    </source>
</evidence>
<dbReference type="PANTHER" id="PTHR30154:SF53">
    <property type="entry name" value="HTH-TYPE TRANSCRIPTIONAL REGULATOR LRPC"/>
    <property type="match status" value="1"/>
</dbReference>
<dbReference type="PROSITE" id="PS00519">
    <property type="entry name" value="HTH_ASNC_1"/>
    <property type="match status" value="1"/>
</dbReference>
<reference evidence="5 6" key="1">
    <citation type="submission" date="2018-05" db="EMBL/GenBank/DDBJ databases">
        <title>Zavarzinia sp. HR-AS.</title>
        <authorList>
            <person name="Lee Y."/>
            <person name="Jeon C.O."/>
        </authorList>
    </citation>
    <scope>NUCLEOTIDE SEQUENCE [LARGE SCALE GENOMIC DNA]</scope>
    <source>
        <strain evidence="5 6">HR-AS</strain>
    </source>
</reference>
<dbReference type="GO" id="GO:0043200">
    <property type="term" value="P:response to amino acid"/>
    <property type="evidence" value="ECO:0007669"/>
    <property type="project" value="TreeGrafter"/>
</dbReference>
<keyword evidence="3" id="KW-0804">Transcription</keyword>
<dbReference type="InterPro" id="IPR011008">
    <property type="entry name" value="Dimeric_a/b-barrel"/>
</dbReference>
<dbReference type="Gene3D" id="3.30.70.920">
    <property type="match status" value="1"/>
</dbReference>
<accession>A0A317E9G0</accession>
<dbReference type="PRINTS" id="PR00033">
    <property type="entry name" value="HTHASNC"/>
</dbReference>
<dbReference type="SUPFAM" id="SSF54909">
    <property type="entry name" value="Dimeric alpha+beta barrel"/>
    <property type="match status" value="1"/>
</dbReference>
<dbReference type="PANTHER" id="PTHR30154">
    <property type="entry name" value="LEUCINE-RESPONSIVE REGULATORY PROTEIN"/>
    <property type="match status" value="1"/>
</dbReference>
<evidence type="ECO:0000256" key="1">
    <source>
        <dbReference type="ARBA" id="ARBA00023015"/>
    </source>
</evidence>
<dbReference type="GO" id="GO:0005829">
    <property type="term" value="C:cytosol"/>
    <property type="evidence" value="ECO:0007669"/>
    <property type="project" value="TreeGrafter"/>
</dbReference>
<dbReference type="GO" id="GO:0043565">
    <property type="term" value="F:sequence-specific DNA binding"/>
    <property type="evidence" value="ECO:0007669"/>
    <property type="project" value="InterPro"/>
</dbReference>
<evidence type="ECO:0000313" key="6">
    <source>
        <dbReference type="Proteomes" id="UP000245461"/>
    </source>
</evidence>
<dbReference type="SMART" id="SM00344">
    <property type="entry name" value="HTH_ASNC"/>
    <property type="match status" value="1"/>
</dbReference>
<keyword evidence="2" id="KW-0238">DNA-binding</keyword>
<dbReference type="InterPro" id="IPR036390">
    <property type="entry name" value="WH_DNA-bd_sf"/>
</dbReference>
<keyword evidence="6" id="KW-1185">Reference proteome</keyword>
<dbReference type="Proteomes" id="UP000245461">
    <property type="component" value="Unassembled WGS sequence"/>
</dbReference>
<dbReference type="InterPro" id="IPR000485">
    <property type="entry name" value="AsnC-type_HTH_dom"/>
</dbReference>
<dbReference type="Pfam" id="PF13404">
    <property type="entry name" value="HTH_AsnC-type"/>
    <property type="match status" value="1"/>
</dbReference>
<evidence type="ECO:0000313" key="5">
    <source>
        <dbReference type="EMBL" id="PWR22780.1"/>
    </source>
</evidence>
<dbReference type="Gene3D" id="1.10.10.10">
    <property type="entry name" value="Winged helix-like DNA-binding domain superfamily/Winged helix DNA-binding domain"/>
    <property type="match status" value="1"/>
</dbReference>
<dbReference type="RefSeq" id="WP_109905327.1">
    <property type="nucleotide sequence ID" value="NZ_QGLE01000005.1"/>
</dbReference>
<proteinExistence type="predicted"/>
<dbReference type="InterPro" id="IPR019885">
    <property type="entry name" value="Tscrpt_reg_HTH_AsnC-type_CS"/>
</dbReference>
<dbReference type="EMBL" id="QGLE01000005">
    <property type="protein sequence ID" value="PWR22780.1"/>
    <property type="molecule type" value="Genomic_DNA"/>
</dbReference>
<gene>
    <name evidence="5" type="ORF">DKG74_10125</name>
</gene>
<dbReference type="SUPFAM" id="SSF46785">
    <property type="entry name" value="Winged helix' DNA-binding domain"/>
    <property type="match status" value="1"/>
</dbReference>
<sequence>MLDDVDRALIGLLQADGRAGVADLGQAVGLSPSAANERVRKLLARGALRGIVALADPLMLGLGIAAFVTVTLSPGADEAGFVEAVLADGAILECHHVTGPANYLLKVRVADMAGLEALLRRLKTTGALMRSETQIALSSPKETTALPVGGA</sequence>
<dbReference type="InterPro" id="IPR019887">
    <property type="entry name" value="Tscrpt_reg_AsnC/Lrp_C"/>
</dbReference>
<dbReference type="InterPro" id="IPR019888">
    <property type="entry name" value="Tscrpt_reg_AsnC-like"/>
</dbReference>
<dbReference type="PROSITE" id="PS50956">
    <property type="entry name" value="HTH_ASNC_2"/>
    <property type="match status" value="1"/>
</dbReference>
<organism evidence="5 6">
    <name type="scientific">Zavarzinia aquatilis</name>
    <dbReference type="NCBI Taxonomy" id="2211142"/>
    <lineage>
        <taxon>Bacteria</taxon>
        <taxon>Pseudomonadati</taxon>
        <taxon>Pseudomonadota</taxon>
        <taxon>Alphaproteobacteria</taxon>
        <taxon>Rhodospirillales</taxon>
        <taxon>Zavarziniaceae</taxon>
        <taxon>Zavarzinia</taxon>
    </lineage>
</organism>
<dbReference type="OrthoDB" id="9813313at2"/>
<dbReference type="Pfam" id="PF01037">
    <property type="entry name" value="AsnC_trans_reg"/>
    <property type="match status" value="1"/>
</dbReference>
<evidence type="ECO:0000259" key="4">
    <source>
        <dbReference type="PROSITE" id="PS50956"/>
    </source>
</evidence>
<evidence type="ECO:0000256" key="3">
    <source>
        <dbReference type="ARBA" id="ARBA00023163"/>
    </source>
</evidence>
<dbReference type="AlphaFoldDB" id="A0A317E9G0"/>